<dbReference type="AlphaFoldDB" id="A0A7I0HQW4"/>
<feature type="transmembrane region" description="Helical" evidence="6">
    <location>
        <begin position="208"/>
        <end position="227"/>
    </location>
</feature>
<keyword evidence="7" id="KW-0808">Transferase</keyword>
<comment type="caution">
    <text evidence="7">The sequence shown here is derived from an EMBL/GenBank/DDBJ whole genome shotgun (WGS) entry which is preliminary data.</text>
</comment>
<evidence type="ECO:0000256" key="5">
    <source>
        <dbReference type="ARBA" id="ARBA00023136"/>
    </source>
</evidence>
<feature type="transmembrane region" description="Helical" evidence="6">
    <location>
        <begin position="154"/>
        <end position="173"/>
    </location>
</feature>
<dbReference type="EMBL" id="RQFT01000010">
    <property type="protein sequence ID" value="TGL04744.1"/>
    <property type="molecule type" value="Genomic_DNA"/>
</dbReference>
<accession>A0A7I0HQW4</accession>
<feature type="transmembrane region" description="Helical" evidence="6">
    <location>
        <begin position="12"/>
        <end position="31"/>
    </location>
</feature>
<feature type="transmembrane region" description="Helical" evidence="6">
    <location>
        <begin position="105"/>
        <end position="121"/>
    </location>
</feature>
<evidence type="ECO:0000256" key="3">
    <source>
        <dbReference type="ARBA" id="ARBA00022692"/>
    </source>
</evidence>
<feature type="transmembrane region" description="Helical" evidence="6">
    <location>
        <begin position="266"/>
        <end position="285"/>
    </location>
</feature>
<dbReference type="RefSeq" id="WP_135771195.1">
    <property type="nucleotide sequence ID" value="NZ_RQFT01000010.1"/>
</dbReference>
<evidence type="ECO:0000256" key="2">
    <source>
        <dbReference type="ARBA" id="ARBA00022475"/>
    </source>
</evidence>
<evidence type="ECO:0000256" key="6">
    <source>
        <dbReference type="SAM" id="Phobius"/>
    </source>
</evidence>
<evidence type="ECO:0000256" key="4">
    <source>
        <dbReference type="ARBA" id="ARBA00022989"/>
    </source>
</evidence>
<gene>
    <name evidence="7" type="ORF">EHQ43_10640</name>
</gene>
<feature type="transmembrane region" description="Helical" evidence="6">
    <location>
        <begin position="128"/>
        <end position="148"/>
    </location>
</feature>
<keyword evidence="2" id="KW-1003">Cell membrane</keyword>
<dbReference type="GO" id="GO:0016020">
    <property type="term" value="C:membrane"/>
    <property type="evidence" value="ECO:0007669"/>
    <property type="project" value="UniProtKB-SubCell"/>
</dbReference>
<feature type="transmembrane region" description="Helical" evidence="6">
    <location>
        <begin position="239"/>
        <end position="260"/>
    </location>
</feature>
<keyword evidence="3 6" id="KW-0812">Transmembrane</keyword>
<dbReference type="Proteomes" id="UP000297641">
    <property type="component" value="Unassembled WGS sequence"/>
</dbReference>
<keyword evidence="5 6" id="KW-0472">Membrane</keyword>
<protein>
    <submittedName>
        <fullName evidence="7">Polyprenyltransferase</fullName>
    </submittedName>
</protein>
<dbReference type="NCBIfam" id="NF035940">
    <property type="entry name" value="prenyl_rel_EboC"/>
    <property type="match status" value="1"/>
</dbReference>
<dbReference type="Pfam" id="PF01040">
    <property type="entry name" value="UbiA"/>
    <property type="match status" value="1"/>
</dbReference>
<reference evidence="7 8" key="1">
    <citation type="journal article" date="2019" name="PLoS Negl. Trop. Dis.">
        <title>Revisiting the worldwide diversity of Leptospira species in the environment.</title>
        <authorList>
            <person name="Vincent A.T."/>
            <person name="Schiettekatte O."/>
            <person name="Bourhy P."/>
            <person name="Veyrier F.J."/>
            <person name="Picardeau M."/>
        </authorList>
    </citation>
    <scope>NUCLEOTIDE SEQUENCE [LARGE SCALE GENOMIC DNA]</scope>
    <source>
        <strain evidence="7 8">201800273</strain>
    </source>
</reference>
<evidence type="ECO:0000313" key="7">
    <source>
        <dbReference type="EMBL" id="TGL04744.1"/>
    </source>
</evidence>
<name>A0A7I0HQW4_9LEPT</name>
<dbReference type="Gene3D" id="1.10.357.140">
    <property type="entry name" value="UbiA prenyltransferase"/>
    <property type="match status" value="1"/>
</dbReference>
<dbReference type="InterPro" id="IPR000537">
    <property type="entry name" value="UbiA_prenyltransferase"/>
</dbReference>
<feature type="transmembrane region" description="Helical" evidence="6">
    <location>
        <begin position="78"/>
        <end position="99"/>
    </location>
</feature>
<comment type="subcellular location">
    <subcellularLocation>
        <location evidence="1">Membrane</location>
        <topology evidence="1">Multi-pass membrane protein</topology>
    </subcellularLocation>
</comment>
<dbReference type="GO" id="GO:0016765">
    <property type="term" value="F:transferase activity, transferring alkyl or aryl (other than methyl) groups"/>
    <property type="evidence" value="ECO:0007669"/>
    <property type="project" value="InterPro"/>
</dbReference>
<dbReference type="InterPro" id="IPR050475">
    <property type="entry name" value="Prenyltransferase_related"/>
</dbReference>
<proteinExistence type="predicted"/>
<keyword evidence="4 6" id="KW-1133">Transmembrane helix</keyword>
<dbReference type="PANTHER" id="PTHR42723:SF1">
    <property type="entry name" value="CHLOROPHYLL SYNTHASE, CHLOROPLASTIC"/>
    <property type="match status" value="1"/>
</dbReference>
<sequence>MNAKSYFVLLRPANLVTAVADILAGMAIVSFPWVNDGIFLILASVCLYGGGVVLNDFFDREIDAKERPERPIPSGKVLAIYVLLFGFVLLAFGCFFSFLYSEISFIISISIVFLILLYDRFAKHNLVFGPLVMGMCRGLNLILGMTILKSLPLAIVPISILPIVYIAAITLISQNEVWGGGKYKFIIACMLYILVFFTQLFVSFQNGFILYTMPFIVFHSVLLFPPLLKAYQNPNPKLIGNAVKIGVLTLIVLNVSFAASFGNLPIAISILALLPISLLISKYFAVT</sequence>
<organism evidence="7 8">
    <name type="scientific">Leptospira bouyouniensis</name>
    <dbReference type="NCBI Taxonomy" id="2484911"/>
    <lineage>
        <taxon>Bacteria</taxon>
        <taxon>Pseudomonadati</taxon>
        <taxon>Spirochaetota</taxon>
        <taxon>Spirochaetia</taxon>
        <taxon>Leptospirales</taxon>
        <taxon>Leptospiraceae</taxon>
        <taxon>Leptospira</taxon>
    </lineage>
</organism>
<dbReference type="CDD" id="cd13964">
    <property type="entry name" value="PT_UbiA_1"/>
    <property type="match status" value="1"/>
</dbReference>
<dbReference type="InterPro" id="IPR044878">
    <property type="entry name" value="UbiA_sf"/>
</dbReference>
<feature type="transmembrane region" description="Helical" evidence="6">
    <location>
        <begin position="37"/>
        <end position="58"/>
    </location>
</feature>
<evidence type="ECO:0000313" key="8">
    <source>
        <dbReference type="Proteomes" id="UP000297641"/>
    </source>
</evidence>
<feature type="transmembrane region" description="Helical" evidence="6">
    <location>
        <begin position="185"/>
        <end position="202"/>
    </location>
</feature>
<dbReference type="PANTHER" id="PTHR42723">
    <property type="entry name" value="CHLOROPHYLL SYNTHASE"/>
    <property type="match status" value="1"/>
</dbReference>
<evidence type="ECO:0000256" key="1">
    <source>
        <dbReference type="ARBA" id="ARBA00004141"/>
    </source>
</evidence>